<dbReference type="OrthoDB" id="9758568at2"/>
<dbReference type="InterPro" id="IPR027417">
    <property type="entry name" value="P-loop_NTPase"/>
</dbReference>
<feature type="domain" description="Lon proteolytic" evidence="3">
    <location>
        <begin position="567"/>
        <end position="762"/>
    </location>
</feature>
<dbReference type="InterPro" id="IPR020568">
    <property type="entry name" value="Ribosomal_Su5_D2-typ_SF"/>
</dbReference>
<feature type="active site" evidence="2">
    <location>
        <position position="700"/>
    </location>
</feature>
<dbReference type="GO" id="GO:0004176">
    <property type="term" value="F:ATP-dependent peptidase activity"/>
    <property type="evidence" value="ECO:0007669"/>
    <property type="project" value="UniProtKB-UniRule"/>
</dbReference>
<dbReference type="RefSeq" id="WP_078685254.1">
    <property type="nucleotide sequence ID" value="NZ_FUYA01000006.1"/>
</dbReference>
<comment type="similarity">
    <text evidence="2">Belongs to the peptidase S16 family.</text>
</comment>
<dbReference type="InterPro" id="IPR014721">
    <property type="entry name" value="Ribsml_uS5_D2-typ_fold_subgr"/>
</dbReference>
<evidence type="ECO:0000256" key="1">
    <source>
        <dbReference type="ARBA" id="ARBA00022670"/>
    </source>
</evidence>
<feature type="active site" evidence="2">
    <location>
        <position position="657"/>
    </location>
</feature>
<dbReference type="PRINTS" id="PR00830">
    <property type="entry name" value="ENDOLAPTASE"/>
</dbReference>
<sequence length="800" mass="88974">MAKPRPLSVKRLRAELAPEKIPYADSREIPDSAKIQSSQPRAFRALELGLAIKDTGYNIFVAGEANLGRTYLVRRFLEPRAKARPCPRDLAYVFNFSDPDRPRILSLPPGDANALRKGLDTALAAIRKEIPERLEQESFARKTESLLRTFQNKKEDHLRDMEQKASTQGFELEVDEQGQLTLYPLVEGKVVSELDYDKLDSALRSSLKKKGDEIQTELAQDLRQISREEKAYQSELDELTLGMIRGVLDTHLTPIEEKYAAEESIVEFLKEIREDVVENRDKFLPQPAQAASPLAFAADAGQDDFFYRYTLSRFVDNSETDGAPVIFENHPTMTNLLGCIERQSELGALYTDFTLIKAGALHRANGGFLVLRVEDLMQEADAWDGLLRALRAGKSKIEDSQEPGISRTKGIEPEPVPLDVKVLLIGTDEMYESLLTLDDRFGKLFKLKAHMQDAVDRTAANIKNYILTLGRIISDSGLLPFDREALAGLVDYSSRMVEDQKKMSLQLPLVRELMIEASALSVVEGRKLVTRETLDKARADRNFRSNLYEEEFMGDYDRQLIKVATTGEAVGRVNGLAVTMYGDYEFGLPHQIACTVGVGHGGIMDLEREAELGGPIHTKGMMILKSYLLRLFAQDKPLVLTGSLCFEQSYVEVDGDSASGAELASLLSALSGVPIKHSLAFTGAVSQSGAIMAVGGVNRKIEGFFQVCRRRGLTGEQGVLLPKDNVIHLMLSDDVVEAVRQGMFHIYPVESIDQALEILTDIPTGTRRASGKFPSSSLYHRVDRRLAELAELAAKQADEE</sequence>
<keyword evidence="2" id="KW-0378">Hydrolase</keyword>
<dbReference type="InterPro" id="IPR008269">
    <property type="entry name" value="Lon_proteolytic"/>
</dbReference>
<keyword evidence="1 2" id="KW-0645">Protease</keyword>
<dbReference type="Pfam" id="PF13654">
    <property type="entry name" value="AAA_32"/>
    <property type="match status" value="1"/>
</dbReference>
<dbReference type="SUPFAM" id="SSF54211">
    <property type="entry name" value="Ribosomal protein S5 domain 2-like"/>
    <property type="match status" value="1"/>
</dbReference>
<protein>
    <recommendedName>
        <fullName evidence="2">endopeptidase La</fullName>
        <ecNumber evidence="2">3.4.21.53</ecNumber>
    </recommendedName>
</protein>
<proteinExistence type="inferred from homology"/>
<dbReference type="GO" id="GO:0030163">
    <property type="term" value="P:protein catabolic process"/>
    <property type="evidence" value="ECO:0007669"/>
    <property type="project" value="InterPro"/>
</dbReference>
<dbReference type="GO" id="GO:0005524">
    <property type="term" value="F:ATP binding"/>
    <property type="evidence" value="ECO:0007669"/>
    <property type="project" value="InterPro"/>
</dbReference>
<dbReference type="InterPro" id="IPR046844">
    <property type="entry name" value="Lon-like_helical"/>
</dbReference>
<dbReference type="Gene3D" id="3.30.230.10">
    <property type="match status" value="1"/>
</dbReference>
<dbReference type="Gene3D" id="1.10.8.60">
    <property type="match status" value="1"/>
</dbReference>
<organism evidence="4 5">
    <name type="scientific">Desulfobaculum bizertense DSM 18034</name>
    <dbReference type="NCBI Taxonomy" id="1121442"/>
    <lineage>
        <taxon>Bacteria</taxon>
        <taxon>Pseudomonadati</taxon>
        <taxon>Thermodesulfobacteriota</taxon>
        <taxon>Desulfovibrionia</taxon>
        <taxon>Desulfovibrionales</taxon>
        <taxon>Desulfovibrionaceae</taxon>
        <taxon>Desulfobaculum</taxon>
    </lineage>
</organism>
<dbReference type="GO" id="GO:0004252">
    <property type="term" value="F:serine-type endopeptidase activity"/>
    <property type="evidence" value="ECO:0007669"/>
    <property type="project" value="UniProtKB-UniRule"/>
</dbReference>
<dbReference type="PANTHER" id="PTHR10046">
    <property type="entry name" value="ATP DEPENDENT LON PROTEASE FAMILY MEMBER"/>
    <property type="match status" value="1"/>
</dbReference>
<evidence type="ECO:0000313" key="4">
    <source>
        <dbReference type="EMBL" id="SKA74555.1"/>
    </source>
</evidence>
<dbReference type="STRING" id="1121442.SAMN02745702_01972"/>
<dbReference type="EMBL" id="FUYA01000006">
    <property type="protein sequence ID" value="SKA74555.1"/>
    <property type="molecule type" value="Genomic_DNA"/>
</dbReference>
<keyword evidence="2" id="KW-0720">Serine protease</keyword>
<evidence type="ECO:0000256" key="2">
    <source>
        <dbReference type="PROSITE-ProRule" id="PRU01122"/>
    </source>
</evidence>
<dbReference type="GO" id="GO:0006508">
    <property type="term" value="P:proteolysis"/>
    <property type="evidence" value="ECO:0007669"/>
    <property type="project" value="UniProtKB-KW"/>
</dbReference>
<dbReference type="InterPro" id="IPR027065">
    <property type="entry name" value="Lon_Prtase"/>
</dbReference>
<comment type="catalytic activity">
    <reaction evidence="2">
        <text>Hydrolysis of proteins in presence of ATP.</text>
        <dbReference type="EC" id="3.4.21.53"/>
    </reaction>
</comment>
<accession>A0A1T4WC98</accession>
<dbReference type="InterPro" id="IPR046843">
    <property type="entry name" value="LonB_AAA-LID"/>
</dbReference>
<name>A0A1T4WC98_9BACT</name>
<dbReference type="EC" id="3.4.21.53" evidence="2"/>
<dbReference type="PROSITE" id="PS51786">
    <property type="entry name" value="LON_PROTEOLYTIC"/>
    <property type="match status" value="1"/>
</dbReference>
<keyword evidence="5" id="KW-1185">Reference proteome</keyword>
<dbReference type="Pfam" id="PF05362">
    <property type="entry name" value="Lon_C"/>
    <property type="match status" value="1"/>
</dbReference>
<dbReference type="AlphaFoldDB" id="A0A1T4WC98"/>
<evidence type="ECO:0000313" key="5">
    <source>
        <dbReference type="Proteomes" id="UP000189733"/>
    </source>
</evidence>
<dbReference type="InterPro" id="IPR041699">
    <property type="entry name" value="AAA_32"/>
</dbReference>
<gene>
    <name evidence="4" type="ORF">SAMN02745702_01972</name>
</gene>
<evidence type="ECO:0000259" key="3">
    <source>
        <dbReference type="PROSITE" id="PS51786"/>
    </source>
</evidence>
<dbReference type="Pfam" id="PF20436">
    <property type="entry name" value="LonB_AAA-LID"/>
    <property type="match status" value="1"/>
</dbReference>
<dbReference type="Gene3D" id="3.40.50.300">
    <property type="entry name" value="P-loop containing nucleotide triphosphate hydrolases"/>
    <property type="match status" value="2"/>
</dbReference>
<reference evidence="4 5" key="1">
    <citation type="submission" date="2017-02" db="EMBL/GenBank/DDBJ databases">
        <authorList>
            <person name="Peterson S.W."/>
        </authorList>
    </citation>
    <scope>NUCLEOTIDE SEQUENCE [LARGE SCALE GENOMIC DNA]</scope>
    <source>
        <strain evidence="4 5">DSM 18034</strain>
    </source>
</reference>
<dbReference type="Proteomes" id="UP000189733">
    <property type="component" value="Unassembled WGS sequence"/>
</dbReference>
<dbReference type="Pfam" id="PF20437">
    <property type="entry name" value="LonC_helical"/>
    <property type="match status" value="1"/>
</dbReference>